<name>A0AC61L7D7_9EURY</name>
<accession>A0AC61L7D7</accession>
<evidence type="ECO:0000313" key="2">
    <source>
        <dbReference type="Proteomes" id="UP000248329"/>
    </source>
</evidence>
<proteinExistence type="predicted"/>
<evidence type="ECO:0000313" key="1">
    <source>
        <dbReference type="EMBL" id="PXF62212.1"/>
    </source>
</evidence>
<organism evidence="1 2">
    <name type="scientific">Candidatus Methanogaster sp</name>
    <dbReference type="NCBI Taxonomy" id="3386292"/>
    <lineage>
        <taxon>Archaea</taxon>
        <taxon>Methanobacteriati</taxon>
        <taxon>Methanobacteriota</taxon>
        <taxon>Stenosarchaea group</taxon>
        <taxon>Methanomicrobia</taxon>
        <taxon>Methanosarcinales</taxon>
        <taxon>ANME-2 cluster</taxon>
        <taxon>Candidatus Methanogasteraceae</taxon>
        <taxon>Candidatus Methanogaster</taxon>
    </lineage>
</organism>
<sequence length="92" mass="10510">MITPEEVEHIGWLARIKLSGEEKEQYAEQMNDILDYFGKIDEITTDVEPTYHVLELHNVFRDDVTSGSLEQDAALANAPKVKDGFFKAPRIM</sequence>
<reference evidence="1" key="1">
    <citation type="submission" date="2018-01" db="EMBL/GenBank/DDBJ databases">
        <authorList>
            <person name="Krukenberg V."/>
        </authorList>
    </citation>
    <scope>NUCLEOTIDE SEQUENCE</scope>
    <source>
        <strain evidence="1">E20ANME2</strain>
    </source>
</reference>
<comment type="caution">
    <text evidence="1">The sequence shown here is derived from an EMBL/GenBank/DDBJ whole genome shotgun (WGS) entry which is preliminary data.</text>
</comment>
<dbReference type="Proteomes" id="UP000248329">
    <property type="component" value="Unassembled WGS sequence"/>
</dbReference>
<protein>
    <submittedName>
        <fullName evidence="1">Asp-tRNA(Asn)/Glu-tRNA(Gln) amidotransferase GatCAB subunit C</fullName>
    </submittedName>
</protein>
<gene>
    <name evidence="1" type="ORF">C4B59_00175</name>
</gene>
<dbReference type="EMBL" id="PQXF01000001">
    <property type="protein sequence ID" value="PXF62212.1"/>
    <property type="molecule type" value="Genomic_DNA"/>
</dbReference>